<dbReference type="PANTHER" id="PTHR16189:SF6">
    <property type="entry name" value="AMINO ACID TRANSPORTER TRANSMEMBRANE DOMAIN-CONTAINING PROTEIN"/>
    <property type="match status" value="1"/>
</dbReference>
<feature type="transmembrane region" description="Helical" evidence="8">
    <location>
        <begin position="474"/>
        <end position="493"/>
    </location>
</feature>
<feature type="transmembrane region" description="Helical" evidence="8">
    <location>
        <begin position="12"/>
        <end position="33"/>
    </location>
</feature>
<evidence type="ECO:0000256" key="4">
    <source>
        <dbReference type="ARBA" id="ARBA00022519"/>
    </source>
</evidence>
<evidence type="ECO:0000313" key="9">
    <source>
        <dbReference type="EMBL" id="CAF2164404.1"/>
    </source>
</evidence>
<feature type="transmembrane region" description="Helical" evidence="8">
    <location>
        <begin position="320"/>
        <end position="338"/>
    </location>
</feature>
<feature type="transmembrane region" description="Helical" evidence="8">
    <location>
        <begin position="826"/>
        <end position="847"/>
    </location>
</feature>
<dbReference type="GO" id="GO:0003333">
    <property type="term" value="P:amino acid transmembrane transport"/>
    <property type="evidence" value="ECO:0007669"/>
    <property type="project" value="InterPro"/>
</dbReference>
<reference evidence="9" key="1">
    <citation type="submission" date="2021-02" db="EMBL/GenBank/DDBJ databases">
        <authorList>
            <person name="Nowell W R."/>
        </authorList>
    </citation>
    <scope>NUCLEOTIDE SEQUENCE</scope>
</reference>
<keyword evidence="5 8" id="KW-0812">Transmembrane</keyword>
<protein>
    <submittedName>
        <fullName evidence="9">Uncharacterized protein</fullName>
    </submittedName>
</protein>
<name>A0A816YJQ2_9BILA</name>
<organism evidence="9 10">
    <name type="scientific">Rotaria magnacalcarata</name>
    <dbReference type="NCBI Taxonomy" id="392030"/>
    <lineage>
        <taxon>Eukaryota</taxon>
        <taxon>Metazoa</taxon>
        <taxon>Spiralia</taxon>
        <taxon>Gnathifera</taxon>
        <taxon>Rotifera</taxon>
        <taxon>Eurotatoria</taxon>
        <taxon>Bdelloidea</taxon>
        <taxon>Philodinida</taxon>
        <taxon>Philodinidae</taxon>
        <taxon>Rotaria</taxon>
    </lineage>
</organism>
<evidence type="ECO:0000256" key="3">
    <source>
        <dbReference type="ARBA" id="ARBA00022475"/>
    </source>
</evidence>
<feature type="transmembrane region" description="Helical" evidence="8">
    <location>
        <begin position="205"/>
        <end position="228"/>
    </location>
</feature>
<gene>
    <name evidence="9" type="ORF">XDN619_LOCUS30781</name>
</gene>
<feature type="transmembrane region" description="Helical" evidence="8">
    <location>
        <begin position="602"/>
        <end position="626"/>
    </location>
</feature>
<dbReference type="EMBL" id="CAJNRG010015329">
    <property type="protein sequence ID" value="CAF2164404.1"/>
    <property type="molecule type" value="Genomic_DNA"/>
</dbReference>
<dbReference type="GO" id="GO:0005886">
    <property type="term" value="C:plasma membrane"/>
    <property type="evidence" value="ECO:0007669"/>
    <property type="project" value="UniProtKB-SubCell"/>
</dbReference>
<dbReference type="Pfam" id="PF03222">
    <property type="entry name" value="Trp_Tyr_perm"/>
    <property type="match status" value="1"/>
</dbReference>
<evidence type="ECO:0000256" key="8">
    <source>
        <dbReference type="SAM" id="Phobius"/>
    </source>
</evidence>
<keyword evidence="4" id="KW-0997">Cell inner membrane</keyword>
<feature type="transmembrane region" description="Helical" evidence="8">
    <location>
        <begin position="540"/>
        <end position="559"/>
    </location>
</feature>
<feature type="transmembrane region" description="Helical" evidence="8">
    <location>
        <begin position="755"/>
        <end position="774"/>
    </location>
</feature>
<accession>A0A816YJQ2</accession>
<evidence type="ECO:0000313" key="10">
    <source>
        <dbReference type="Proteomes" id="UP000663887"/>
    </source>
</evidence>
<proteinExistence type="predicted"/>
<feature type="transmembrane region" description="Helical" evidence="8">
    <location>
        <begin position="691"/>
        <end position="713"/>
    </location>
</feature>
<evidence type="ECO:0000256" key="5">
    <source>
        <dbReference type="ARBA" id="ARBA00022692"/>
    </source>
</evidence>
<dbReference type="InterPro" id="IPR018227">
    <property type="entry name" value="Amino_acid_transport_2"/>
</dbReference>
<evidence type="ECO:0000256" key="6">
    <source>
        <dbReference type="ARBA" id="ARBA00022989"/>
    </source>
</evidence>
<keyword evidence="2" id="KW-0813">Transport</keyword>
<feature type="transmembrane region" description="Helical" evidence="8">
    <location>
        <begin position="129"/>
        <end position="157"/>
    </location>
</feature>
<feature type="transmembrane region" description="Helical" evidence="8">
    <location>
        <begin position="350"/>
        <end position="372"/>
    </location>
</feature>
<keyword evidence="3" id="KW-1003">Cell membrane</keyword>
<feature type="transmembrane region" description="Helical" evidence="8">
    <location>
        <begin position="163"/>
        <end position="184"/>
    </location>
</feature>
<sequence length="852" mass="98040">MTLGRSLYRITCHYSQFYFVAIASILGTGILGLPVTLSESGFQPFVISFLICYFVQVLTIFFFTEVLQKAYYRNVEKLQTSGKDNAPIHIEKDDLPTYGSDYDLAGKQAGFCNVIRHYRRKTMTNQRHIFNLFIFHHLITCTIRCIITFTICLGVIINDKCLSLEFLVHFLLLLSKFDLFLIIIGEIVHFWDSTINYKSTLYSKYCLMLGLFLLYFLASLFLSIHITIGGDNPLIVNICKSVKLKFFPNDNEKSLIPTIIIYVLFILLDLLTLTWIYTSYKDISKLKQKRLATVFFYSLLFSKQKEHERSNMVNQSLNRILSICLFVISNIIVILPILTIKTWNITLNMYFQIFFIYLTMLPWCESITFLFFKEMRFYFIKIPSQLKENCSLQQRVGTQYGEFVELRDMVVPSRGDVESSVPLMLDDNHDYDITTTATTKYYSEQLTRVDTIKRCLPNLHSLGELLLPCFLRQLFTLTVLLSLLCLLVSYSLAGSQAFSSLFHVDYKKMIPFFCWTWTIVIVFLHTFIQPIISVLTFLKGTLFTGTVVVTLLVGLKINNPVKNDYTAMGDSFLMSTIALGGLMNVMPLMFSKLKQTREEIIGFNVALFLGLTTCVILNILWCWSILAVVPQQSTCLSTNINETIKIASNLFNNSQIQGACILSPSLKRAELNGQISTVPLSDILENDEFKFFQYVSFIVQLFIVISISVSFMTMGSALHHTIKGVVDSFWNPTLEAETNLTKYGNAFQYVTARRITQWFCSLVIFSIVFGIAMSNPKGFKTILEQAGSLFQNIEMGLFLAIMIYKVSTAEYRHYILPFQLPRWFTLLQWIIPAYFGLAVFYDIYHILRHYAK</sequence>
<evidence type="ECO:0000256" key="7">
    <source>
        <dbReference type="ARBA" id="ARBA00023136"/>
    </source>
</evidence>
<dbReference type="AlphaFoldDB" id="A0A816YJQ2"/>
<comment type="subcellular location">
    <subcellularLocation>
        <location evidence="1">Cell inner membrane</location>
        <topology evidence="1">Multi-pass membrane protein</topology>
    </subcellularLocation>
</comment>
<evidence type="ECO:0000256" key="2">
    <source>
        <dbReference type="ARBA" id="ARBA00022448"/>
    </source>
</evidence>
<feature type="transmembrane region" description="Helical" evidence="8">
    <location>
        <begin position="259"/>
        <end position="280"/>
    </location>
</feature>
<feature type="transmembrane region" description="Helical" evidence="8">
    <location>
        <begin position="571"/>
        <end position="590"/>
    </location>
</feature>
<dbReference type="Proteomes" id="UP000663887">
    <property type="component" value="Unassembled WGS sequence"/>
</dbReference>
<keyword evidence="6 8" id="KW-1133">Transmembrane helix</keyword>
<keyword evidence="7 8" id="KW-0472">Membrane</keyword>
<feature type="transmembrane region" description="Helical" evidence="8">
    <location>
        <begin position="45"/>
        <end position="67"/>
    </location>
</feature>
<evidence type="ECO:0000256" key="1">
    <source>
        <dbReference type="ARBA" id="ARBA00004429"/>
    </source>
</evidence>
<dbReference type="PANTHER" id="PTHR16189">
    <property type="entry name" value="TRANSMEMBRANE PROTEIN 104-RELATED"/>
    <property type="match status" value="1"/>
</dbReference>
<comment type="caution">
    <text evidence="9">The sequence shown here is derived from an EMBL/GenBank/DDBJ whole genome shotgun (WGS) entry which is preliminary data.</text>
</comment>
<feature type="transmembrane region" description="Helical" evidence="8">
    <location>
        <begin position="509"/>
        <end position="528"/>
    </location>
</feature>